<reference evidence="2 3" key="1">
    <citation type="submission" date="2016-04" db="EMBL/GenBank/DDBJ databases">
        <title>A degradative enzymes factory behind the ericoid mycorrhizal symbiosis.</title>
        <authorList>
            <consortium name="DOE Joint Genome Institute"/>
            <person name="Martino E."/>
            <person name="Morin E."/>
            <person name="Grelet G."/>
            <person name="Kuo A."/>
            <person name="Kohler A."/>
            <person name="Daghino S."/>
            <person name="Barry K."/>
            <person name="Choi C."/>
            <person name="Cichocki N."/>
            <person name="Clum A."/>
            <person name="Copeland A."/>
            <person name="Hainaut M."/>
            <person name="Haridas S."/>
            <person name="Labutti K."/>
            <person name="Lindquist E."/>
            <person name="Lipzen A."/>
            <person name="Khouja H.-R."/>
            <person name="Murat C."/>
            <person name="Ohm R."/>
            <person name="Olson A."/>
            <person name="Spatafora J."/>
            <person name="Veneault-Fourrey C."/>
            <person name="Henrissat B."/>
            <person name="Grigoriev I."/>
            <person name="Martin F."/>
            <person name="Perotto S."/>
        </authorList>
    </citation>
    <scope>NUCLEOTIDE SEQUENCE [LARGE SCALE GENOMIC DNA]</scope>
    <source>
        <strain evidence="2 3">F</strain>
    </source>
</reference>
<accession>A0A2J6R2P4</accession>
<dbReference type="Gene3D" id="3.10.180.10">
    <property type="entry name" value="2,3-Dihydroxybiphenyl 1,2-Dioxygenase, domain 1"/>
    <property type="match status" value="1"/>
</dbReference>
<organism evidence="2 3">
    <name type="scientific">Hyaloscypha variabilis (strain UAMH 11265 / GT02V1 / F)</name>
    <name type="common">Meliniomyces variabilis</name>
    <dbReference type="NCBI Taxonomy" id="1149755"/>
    <lineage>
        <taxon>Eukaryota</taxon>
        <taxon>Fungi</taxon>
        <taxon>Dikarya</taxon>
        <taxon>Ascomycota</taxon>
        <taxon>Pezizomycotina</taxon>
        <taxon>Leotiomycetes</taxon>
        <taxon>Helotiales</taxon>
        <taxon>Hyaloscyphaceae</taxon>
        <taxon>Hyaloscypha</taxon>
        <taxon>Hyaloscypha variabilis</taxon>
    </lineage>
</organism>
<sequence>MPPIYLDHIVILLPYSQIVSPPASITKNFTITPGGVHAGGQTENKLIVFEDGSYIELIAFVHDDPKHRVGHRWGGKEVGIIDFALSSEESAESCFEGVKERLEKKGVEVRYEKPAEGGRKRDDGEVLKWKVTVPEHPATRGEVPFFCHDITGRELRVPGEKQWTAHPSKAYGVRGLKIYVEKERVEVLERAYPAILDVEYGERGGKSVFEIGSLRPVEGQGKAVLSVLEPTGEGERKLGAERGVFLTDLEIGISGSSNEEGQTIRFPIALGG</sequence>
<keyword evidence="3" id="KW-1185">Reference proteome</keyword>
<protein>
    <recommendedName>
        <fullName evidence="1">Glyoxalase-like domain-containing protein</fullName>
    </recommendedName>
</protein>
<evidence type="ECO:0000313" key="2">
    <source>
        <dbReference type="EMBL" id="PMD32791.1"/>
    </source>
</evidence>
<dbReference type="Proteomes" id="UP000235786">
    <property type="component" value="Unassembled WGS sequence"/>
</dbReference>
<dbReference type="InterPro" id="IPR029068">
    <property type="entry name" value="Glyas_Bleomycin-R_OHBP_Dase"/>
</dbReference>
<dbReference type="InterPro" id="IPR025870">
    <property type="entry name" value="Glyoxalase-like_dom"/>
</dbReference>
<dbReference type="Pfam" id="PF13468">
    <property type="entry name" value="Glyoxalase_3"/>
    <property type="match status" value="1"/>
</dbReference>
<dbReference type="PANTHER" id="PTHR40265:SF1">
    <property type="entry name" value="GLYOXALASE-LIKE DOMAIN-CONTAINING PROTEIN"/>
    <property type="match status" value="1"/>
</dbReference>
<name>A0A2J6R2P4_HYAVF</name>
<dbReference type="OrthoDB" id="408973at2759"/>
<dbReference type="PANTHER" id="PTHR40265">
    <property type="entry name" value="BLL2707 PROTEIN"/>
    <property type="match status" value="1"/>
</dbReference>
<feature type="domain" description="Glyoxalase-like" evidence="1">
    <location>
        <begin position="6"/>
        <end position="183"/>
    </location>
</feature>
<gene>
    <name evidence="2" type="ORF">L207DRAFT_518617</name>
</gene>
<dbReference type="EMBL" id="KZ613958">
    <property type="protein sequence ID" value="PMD32791.1"/>
    <property type="molecule type" value="Genomic_DNA"/>
</dbReference>
<evidence type="ECO:0000259" key="1">
    <source>
        <dbReference type="Pfam" id="PF13468"/>
    </source>
</evidence>
<dbReference type="AlphaFoldDB" id="A0A2J6R2P4"/>
<proteinExistence type="predicted"/>
<evidence type="ECO:0000313" key="3">
    <source>
        <dbReference type="Proteomes" id="UP000235786"/>
    </source>
</evidence>